<gene>
    <name evidence="2" type="ORF">Gotri_021371</name>
</gene>
<feature type="region of interest" description="Disordered" evidence="1">
    <location>
        <begin position="1"/>
        <end position="68"/>
    </location>
</feature>
<accession>A0A7J9DC95</accession>
<sequence>MLQYDDTDSSSSSNSENTELFKNQSDGEKTSTDQDEDIKVSTCNSDGENTSSKDENIEIPNPMDTETTDLYGKRKIESDSQIDDYLRSLNKDFEIDKDTVRIFGNKTENITTNDVKSEYPGETSSQPVHPRIDDLNKRNVAQGGIYLDLTNTPISSYEKTIDDWAQSMTIVANNNTWSKEKILNYFVGTFQGDVLQFLRRWE</sequence>
<organism evidence="2 3">
    <name type="scientific">Gossypium trilobum</name>
    <dbReference type="NCBI Taxonomy" id="34281"/>
    <lineage>
        <taxon>Eukaryota</taxon>
        <taxon>Viridiplantae</taxon>
        <taxon>Streptophyta</taxon>
        <taxon>Embryophyta</taxon>
        <taxon>Tracheophyta</taxon>
        <taxon>Spermatophyta</taxon>
        <taxon>Magnoliopsida</taxon>
        <taxon>eudicotyledons</taxon>
        <taxon>Gunneridae</taxon>
        <taxon>Pentapetalae</taxon>
        <taxon>rosids</taxon>
        <taxon>malvids</taxon>
        <taxon>Malvales</taxon>
        <taxon>Malvaceae</taxon>
        <taxon>Malvoideae</taxon>
        <taxon>Gossypium</taxon>
    </lineage>
</organism>
<reference evidence="2 3" key="1">
    <citation type="journal article" date="2019" name="Genome Biol. Evol.">
        <title>Insights into the evolution of the New World diploid cottons (Gossypium, subgenus Houzingenia) based on genome sequencing.</title>
        <authorList>
            <person name="Grover C.E."/>
            <person name="Arick M.A. 2nd"/>
            <person name="Thrash A."/>
            <person name="Conover J.L."/>
            <person name="Sanders W.S."/>
            <person name="Peterson D.G."/>
            <person name="Frelichowski J.E."/>
            <person name="Scheffler J.A."/>
            <person name="Scheffler B.E."/>
            <person name="Wendel J.F."/>
        </authorList>
    </citation>
    <scope>NUCLEOTIDE SEQUENCE [LARGE SCALE GENOMIC DNA]</scope>
    <source>
        <strain evidence="2">8</strain>
        <tissue evidence="2">Leaf</tissue>
    </source>
</reference>
<evidence type="ECO:0000313" key="2">
    <source>
        <dbReference type="EMBL" id="MBA0758366.1"/>
    </source>
</evidence>
<evidence type="ECO:0000313" key="3">
    <source>
        <dbReference type="Proteomes" id="UP000593568"/>
    </source>
</evidence>
<comment type="caution">
    <text evidence="2">The sequence shown here is derived from an EMBL/GenBank/DDBJ whole genome shotgun (WGS) entry which is preliminary data.</text>
</comment>
<feature type="non-terminal residue" evidence="2">
    <location>
        <position position="202"/>
    </location>
</feature>
<keyword evidence="3" id="KW-1185">Reference proteome</keyword>
<name>A0A7J9DC95_9ROSI</name>
<evidence type="ECO:0000256" key="1">
    <source>
        <dbReference type="SAM" id="MobiDB-lite"/>
    </source>
</evidence>
<feature type="compositionally biased region" description="Low complexity" evidence="1">
    <location>
        <begin position="9"/>
        <end position="18"/>
    </location>
</feature>
<dbReference type="Proteomes" id="UP000593568">
    <property type="component" value="Unassembled WGS sequence"/>
</dbReference>
<protein>
    <submittedName>
        <fullName evidence="2">Uncharacterized protein</fullName>
    </submittedName>
</protein>
<feature type="compositionally biased region" description="Polar residues" evidence="1">
    <location>
        <begin position="41"/>
        <end position="50"/>
    </location>
</feature>
<dbReference type="AlphaFoldDB" id="A0A7J9DC95"/>
<proteinExistence type="predicted"/>
<dbReference type="EMBL" id="JABEZW010000001">
    <property type="protein sequence ID" value="MBA0758366.1"/>
    <property type="molecule type" value="Genomic_DNA"/>
</dbReference>